<dbReference type="GO" id="GO:0032259">
    <property type="term" value="P:methylation"/>
    <property type="evidence" value="ECO:0007669"/>
    <property type="project" value="UniProtKB-KW"/>
</dbReference>
<protein>
    <submittedName>
        <fullName evidence="1">Methyltransferase-domain-containing protein</fullName>
    </submittedName>
</protein>
<comment type="caution">
    <text evidence="1">The sequence shown here is derived from an EMBL/GenBank/DDBJ whole genome shotgun (WGS) entry which is preliminary data.</text>
</comment>
<evidence type="ECO:0000313" key="1">
    <source>
        <dbReference type="EMBL" id="KAI9637430.1"/>
    </source>
</evidence>
<dbReference type="SUPFAM" id="SSF53335">
    <property type="entry name" value="S-adenosyl-L-methionine-dependent methyltransferases"/>
    <property type="match status" value="1"/>
</dbReference>
<gene>
    <name evidence="1" type="ORF">MKK02DRAFT_24337</name>
</gene>
<name>A0AA38HBZ6_9TREE</name>
<dbReference type="GO" id="GO:0008757">
    <property type="term" value="F:S-adenosylmethionine-dependent methyltransferase activity"/>
    <property type="evidence" value="ECO:0007669"/>
    <property type="project" value="UniProtKB-ARBA"/>
</dbReference>
<proteinExistence type="predicted"/>
<accession>A0AA38HBZ6</accession>
<dbReference type="GO" id="GO:0005829">
    <property type="term" value="C:cytosol"/>
    <property type="evidence" value="ECO:0007669"/>
    <property type="project" value="TreeGrafter"/>
</dbReference>
<dbReference type="GeneID" id="77726081"/>
<dbReference type="PANTHER" id="PTHR14614">
    <property type="entry name" value="HEPATOCELLULAR CARCINOMA-ASSOCIATED ANTIGEN"/>
    <property type="match status" value="1"/>
</dbReference>
<dbReference type="PANTHER" id="PTHR14614:SF161">
    <property type="match status" value="1"/>
</dbReference>
<dbReference type="Pfam" id="PF10294">
    <property type="entry name" value="Methyltransf_16"/>
    <property type="match status" value="1"/>
</dbReference>
<dbReference type="EMBL" id="JAKWFO010000004">
    <property type="protein sequence ID" value="KAI9637430.1"/>
    <property type="molecule type" value="Genomic_DNA"/>
</dbReference>
<dbReference type="InterPro" id="IPR019410">
    <property type="entry name" value="Methyltransf_16"/>
</dbReference>
<keyword evidence="1" id="KW-0808">Transferase</keyword>
<sequence length="265" mass="29574">MADPNFPPNLDIAPLALDSTHSEDQWLQHEAIQQYGIAGRIWHATELLMQYFTPGASFDPPCSALLTPSPKRIIELGSGQSVASLHLAKSLAPSDTLILTDLPNVMPLCEQSARKAALPVNISPQPLAWGSSSDHLDPHRPFTHVIMCDLIYFPELYPALLFTLLDLTRPESITDTPTFGPEIILAYKPRTLALEHSFFDAFGLYFSMNPIIGGDSLVRLYSCQRWKINEQWEMPAMDTVMNGAPGVERGRDFGYIDQLFASMEW</sequence>
<keyword evidence="1" id="KW-0489">Methyltransferase</keyword>
<dbReference type="Gene3D" id="3.40.50.150">
    <property type="entry name" value="Vaccinia Virus protein VP39"/>
    <property type="match status" value="1"/>
</dbReference>
<evidence type="ECO:0000313" key="2">
    <source>
        <dbReference type="Proteomes" id="UP001164286"/>
    </source>
</evidence>
<organism evidence="1 2">
    <name type="scientific">Dioszegia hungarica</name>
    <dbReference type="NCBI Taxonomy" id="4972"/>
    <lineage>
        <taxon>Eukaryota</taxon>
        <taxon>Fungi</taxon>
        <taxon>Dikarya</taxon>
        <taxon>Basidiomycota</taxon>
        <taxon>Agaricomycotina</taxon>
        <taxon>Tremellomycetes</taxon>
        <taxon>Tremellales</taxon>
        <taxon>Bulleribasidiaceae</taxon>
        <taxon>Dioszegia</taxon>
    </lineage>
</organism>
<dbReference type="GO" id="GO:0032991">
    <property type="term" value="C:protein-containing complex"/>
    <property type="evidence" value="ECO:0007669"/>
    <property type="project" value="TreeGrafter"/>
</dbReference>
<dbReference type="Proteomes" id="UP001164286">
    <property type="component" value="Unassembled WGS sequence"/>
</dbReference>
<reference evidence="1" key="1">
    <citation type="journal article" date="2022" name="G3 (Bethesda)">
        <title>High quality genome of the basidiomycete yeast Dioszegia hungarica PDD-24b-2 isolated from cloud water.</title>
        <authorList>
            <person name="Jarrige D."/>
            <person name="Haridas S."/>
            <person name="Bleykasten-Grosshans C."/>
            <person name="Joly M."/>
            <person name="Nadalig T."/>
            <person name="Sancelme M."/>
            <person name="Vuilleumier S."/>
            <person name="Grigoriev I.V."/>
            <person name="Amato P."/>
            <person name="Bringel F."/>
        </authorList>
    </citation>
    <scope>NUCLEOTIDE SEQUENCE</scope>
    <source>
        <strain evidence="1">PDD-24b-2</strain>
    </source>
</reference>
<dbReference type="RefSeq" id="XP_052947207.1">
    <property type="nucleotide sequence ID" value="XM_053086880.1"/>
</dbReference>
<keyword evidence="2" id="KW-1185">Reference proteome</keyword>
<dbReference type="InterPro" id="IPR029063">
    <property type="entry name" value="SAM-dependent_MTases_sf"/>
</dbReference>
<dbReference type="AlphaFoldDB" id="A0AA38HBZ6"/>